<gene>
    <name evidence="3" type="ORF">UXQ13_02630</name>
</gene>
<keyword evidence="1" id="KW-0732">Signal</keyword>
<evidence type="ECO:0000313" key="4">
    <source>
        <dbReference type="Proteomes" id="UP001373496"/>
    </source>
</evidence>
<dbReference type="Gene3D" id="3.40.190.10">
    <property type="entry name" value="Periplasmic binding protein-like II"/>
    <property type="match status" value="1"/>
</dbReference>
<evidence type="ECO:0000259" key="2">
    <source>
        <dbReference type="Pfam" id="PF00496"/>
    </source>
</evidence>
<feature type="chain" id="PRO_5046591578" evidence="1">
    <location>
        <begin position="16"/>
        <end position="520"/>
    </location>
</feature>
<evidence type="ECO:0000313" key="3">
    <source>
        <dbReference type="EMBL" id="MEI4277349.1"/>
    </source>
</evidence>
<keyword evidence="4" id="KW-1185">Reference proteome</keyword>
<dbReference type="InterPro" id="IPR030678">
    <property type="entry name" value="Peptide/Ni-bd"/>
</dbReference>
<dbReference type="PIRSF" id="PIRSF002741">
    <property type="entry name" value="MppA"/>
    <property type="match status" value="1"/>
</dbReference>
<feature type="signal peptide" evidence="1">
    <location>
        <begin position="1"/>
        <end position="15"/>
    </location>
</feature>
<name>A0ABU8E3D7_9ACTN</name>
<dbReference type="RefSeq" id="WP_336391778.1">
    <property type="nucleotide sequence ID" value="NZ_JBAPLV010000002.1"/>
</dbReference>
<reference evidence="3 4" key="1">
    <citation type="submission" date="2024-03" db="EMBL/GenBank/DDBJ databases">
        <title>Draft genome sequence of Klenkia terrae.</title>
        <authorList>
            <person name="Duangmal K."/>
            <person name="Chantavorakit T."/>
        </authorList>
    </citation>
    <scope>NUCLEOTIDE SEQUENCE [LARGE SCALE GENOMIC DNA]</scope>
    <source>
        <strain evidence="3 4">JCM 17786</strain>
    </source>
</reference>
<dbReference type="EMBL" id="JBAPLV010000002">
    <property type="protein sequence ID" value="MEI4277349.1"/>
    <property type="molecule type" value="Genomic_DNA"/>
</dbReference>
<dbReference type="InterPro" id="IPR039424">
    <property type="entry name" value="SBP_5"/>
</dbReference>
<dbReference type="Gene3D" id="3.10.105.10">
    <property type="entry name" value="Dipeptide-binding Protein, Domain 3"/>
    <property type="match status" value="1"/>
</dbReference>
<dbReference type="PANTHER" id="PTHR30290">
    <property type="entry name" value="PERIPLASMIC BINDING COMPONENT OF ABC TRANSPORTER"/>
    <property type="match status" value="1"/>
</dbReference>
<dbReference type="PANTHER" id="PTHR30290:SF81">
    <property type="entry name" value="OLIGOPEPTIDE-BINDING PROTEIN OPPA"/>
    <property type="match status" value="1"/>
</dbReference>
<dbReference type="SUPFAM" id="SSF53850">
    <property type="entry name" value="Periplasmic binding protein-like II"/>
    <property type="match status" value="1"/>
</dbReference>
<accession>A0ABU8E3D7</accession>
<proteinExistence type="predicted"/>
<comment type="caution">
    <text evidence="3">The sequence shown here is derived from an EMBL/GenBank/DDBJ whole genome shotgun (WGS) entry which is preliminary data.</text>
</comment>
<dbReference type="Proteomes" id="UP001373496">
    <property type="component" value="Unassembled WGS sequence"/>
</dbReference>
<protein>
    <submittedName>
        <fullName evidence="3">ABC transporter substrate-binding protein</fullName>
    </submittedName>
</protein>
<sequence>MTALSIAALALSACATTGGGGDAAADPEAPATLTIATSFAIDDLDPLENAFWGPEFGYVELLMRPTREGTPEPWVLSDLQSTDDTTWTLTLNEGVAFTDGAGFDARALADLLTWTAENVDSFASASALASAEVTGQDEVTVTTSRPVPTLASVFADESMVPVFDVAGYEDHLAAGDAPSALVDADLYTGPYAVQSLDDQAAELVPVAGYWGGTPALSALTVKFVPEASSRVQAVQTGEADLALYMPTAIEQTLEGRDDAVWVTGEPTGSTFSLSFNTRSPGWDDPAVRTAALLAVDYRALVEDVLDGLADTATSVFAPSLPYAVDTQETDLDAAADQLEAAGWTAGAGAGADGTRTRDGVPLTLRLLSYPQQPDSTTLAEALQVQLGEVGIDVQVSQVDDVTAAREGSDWDAAIVGDSLVSFGGSPVEGLTDGLVTGGSENYGGVSDATLDDLVARLSVSFDDAERTDLLERIQTVIHDQGYFAATVLRLPAVVSNQAWSGYETPISNLWVTADTAPAAA</sequence>
<organism evidence="3 4">
    <name type="scientific">Klenkia terrae</name>
    <dbReference type="NCBI Taxonomy" id="1052259"/>
    <lineage>
        <taxon>Bacteria</taxon>
        <taxon>Bacillati</taxon>
        <taxon>Actinomycetota</taxon>
        <taxon>Actinomycetes</taxon>
        <taxon>Geodermatophilales</taxon>
        <taxon>Geodermatophilaceae</taxon>
        <taxon>Klenkia</taxon>
    </lineage>
</organism>
<dbReference type="Pfam" id="PF00496">
    <property type="entry name" value="SBP_bac_5"/>
    <property type="match status" value="1"/>
</dbReference>
<dbReference type="InterPro" id="IPR000914">
    <property type="entry name" value="SBP_5_dom"/>
</dbReference>
<evidence type="ECO:0000256" key="1">
    <source>
        <dbReference type="SAM" id="SignalP"/>
    </source>
</evidence>
<feature type="domain" description="Solute-binding protein family 5" evidence="2">
    <location>
        <begin position="71"/>
        <end position="417"/>
    </location>
</feature>